<comment type="caution">
    <text evidence="4">The sequence shown here is derived from an EMBL/GenBank/DDBJ whole genome shotgun (WGS) entry which is preliminary data.</text>
</comment>
<dbReference type="PANTHER" id="PTHR21013:SF10">
    <property type="entry name" value="ATP SYNTHASE MITOCHONDRIAL F1 COMPLEX ASSEMBLY FACTOR 2"/>
    <property type="match status" value="1"/>
</dbReference>
<dbReference type="InterPro" id="IPR042272">
    <property type="entry name" value="ATP12_ATP_synth-F1-assembly_N"/>
</dbReference>
<dbReference type="RefSeq" id="WP_025054700.1">
    <property type="nucleotide sequence ID" value="NZ_JACIFU010000001.1"/>
</dbReference>
<dbReference type="PANTHER" id="PTHR21013">
    <property type="entry name" value="ATP SYNTHASE MITOCHONDRIAL F1 COMPLEX ASSEMBLY FACTOR 2/ATP12 PROTEIN, MITOCHONDRIAL PRECURSOR"/>
    <property type="match status" value="1"/>
</dbReference>
<dbReference type="AlphaFoldDB" id="A0A7W6Q367"/>
<evidence type="ECO:0000313" key="5">
    <source>
        <dbReference type="Proteomes" id="UP000565745"/>
    </source>
</evidence>
<dbReference type="InterPro" id="IPR011419">
    <property type="entry name" value="ATP12_ATP_synth-F1-assembly"/>
</dbReference>
<dbReference type="SUPFAM" id="SSF160909">
    <property type="entry name" value="ATP12-like"/>
    <property type="match status" value="1"/>
</dbReference>
<name>A0A7W6Q367_9RHOB</name>
<evidence type="ECO:0000256" key="1">
    <source>
        <dbReference type="ARBA" id="ARBA00008231"/>
    </source>
</evidence>
<dbReference type="Pfam" id="PF07542">
    <property type="entry name" value="ATP12"/>
    <property type="match status" value="1"/>
</dbReference>
<dbReference type="Gene3D" id="3.30.2180.10">
    <property type="entry name" value="ATP12-like"/>
    <property type="match status" value="1"/>
</dbReference>
<dbReference type="InterPro" id="IPR023335">
    <property type="entry name" value="ATP12_ortho_dom_sf"/>
</dbReference>
<sequence length="242" mass="26783">MSGAWKAKRFWKEASVVPEAEGFGVRLDGREVKTPAKRALIMPTEAMAQVVAEEWDAQEEEIKPHLMPATKTANAAIDKVAIQHGEVADMLADYGDSDLLCYRAPQPDALIARQATLWDPMLDWAAEALEARLIPRVGVMHAPQDPTALEALRRRTHALSPFELAAFHDLVSLSGSLILGFATALNRASADEIWTLSRLDEIWQAEQWGADDQAEELAALKKESFLHASRMFTLCRAVDPLD</sequence>
<evidence type="ECO:0000313" key="4">
    <source>
        <dbReference type="EMBL" id="MBB4173258.1"/>
    </source>
</evidence>
<reference evidence="4 5" key="1">
    <citation type="submission" date="2020-08" db="EMBL/GenBank/DDBJ databases">
        <title>Genomic Encyclopedia of Type Strains, Phase IV (KMG-IV): sequencing the most valuable type-strain genomes for metagenomic binning, comparative biology and taxonomic classification.</title>
        <authorList>
            <person name="Goeker M."/>
        </authorList>
    </citation>
    <scope>NUCLEOTIDE SEQUENCE [LARGE SCALE GENOMIC DNA]</scope>
    <source>
        <strain evidence="4 5">DSM 101015</strain>
    </source>
</reference>
<dbReference type="EMBL" id="JACIFU010000001">
    <property type="protein sequence ID" value="MBB4173258.1"/>
    <property type="molecule type" value="Genomic_DNA"/>
</dbReference>
<keyword evidence="5" id="KW-1185">Reference proteome</keyword>
<dbReference type="GO" id="GO:0043461">
    <property type="term" value="P:proton-transporting ATP synthase complex assembly"/>
    <property type="evidence" value="ECO:0007669"/>
    <property type="project" value="InterPro"/>
</dbReference>
<keyword evidence="3" id="KW-0143">Chaperone</keyword>
<evidence type="ECO:0000256" key="3">
    <source>
        <dbReference type="ARBA" id="ARBA00023186"/>
    </source>
</evidence>
<organism evidence="4 5">
    <name type="scientific">Sulfitobacter noctilucicola</name>
    <dbReference type="NCBI Taxonomy" id="1342301"/>
    <lineage>
        <taxon>Bacteria</taxon>
        <taxon>Pseudomonadati</taxon>
        <taxon>Pseudomonadota</taxon>
        <taxon>Alphaproteobacteria</taxon>
        <taxon>Rhodobacterales</taxon>
        <taxon>Roseobacteraceae</taxon>
        <taxon>Sulfitobacter</taxon>
    </lineage>
</organism>
<dbReference type="Gene3D" id="1.10.3580.10">
    <property type="entry name" value="ATP12 ATPase"/>
    <property type="match status" value="1"/>
</dbReference>
<comment type="similarity">
    <text evidence="1">Belongs to the ATP12 family.</text>
</comment>
<evidence type="ECO:0000256" key="2">
    <source>
        <dbReference type="ARBA" id="ARBA00022946"/>
    </source>
</evidence>
<protein>
    <submittedName>
        <fullName evidence="4">Chaperone required for assembly of F1-ATPase</fullName>
    </submittedName>
</protein>
<gene>
    <name evidence="4" type="ORF">GGR93_001019</name>
</gene>
<dbReference type="OrthoDB" id="9797825at2"/>
<keyword evidence="2" id="KW-0809">Transit peptide</keyword>
<dbReference type="Proteomes" id="UP000565745">
    <property type="component" value="Unassembled WGS sequence"/>
</dbReference>
<accession>A0A7W6Q367</accession>
<proteinExistence type="inferred from homology"/>